<evidence type="ECO:0000256" key="3">
    <source>
        <dbReference type="ARBA" id="ARBA00023015"/>
    </source>
</evidence>
<dbReference type="Pfam" id="PF02362">
    <property type="entry name" value="B3"/>
    <property type="match status" value="1"/>
</dbReference>
<dbReference type="GO" id="GO:0003677">
    <property type="term" value="F:DNA binding"/>
    <property type="evidence" value="ECO:0007669"/>
    <property type="project" value="UniProtKB-KW"/>
</dbReference>
<keyword evidence="5 8" id="KW-0804">Transcription</keyword>
<dbReference type="STRING" id="429701.A0A2G9HE91"/>
<comment type="similarity">
    <text evidence="2 8">Belongs to the ARF family.</text>
</comment>
<dbReference type="OrthoDB" id="1414159at2759"/>
<protein>
    <recommendedName>
        <fullName evidence="8">Auxin response factor</fullName>
    </recommendedName>
</protein>
<evidence type="ECO:0000256" key="7">
    <source>
        <dbReference type="ARBA" id="ARBA00023294"/>
    </source>
</evidence>
<dbReference type="Pfam" id="PF06507">
    <property type="entry name" value="ARF_AD"/>
    <property type="match status" value="1"/>
</dbReference>
<dbReference type="FunFam" id="2.40.330.10:FF:000001">
    <property type="entry name" value="Auxin response factor"/>
    <property type="match status" value="1"/>
</dbReference>
<dbReference type="GO" id="GO:0009734">
    <property type="term" value="P:auxin-activated signaling pathway"/>
    <property type="evidence" value="ECO:0007669"/>
    <property type="project" value="UniProtKB-KW"/>
</dbReference>
<dbReference type="GO" id="GO:0005634">
    <property type="term" value="C:nucleus"/>
    <property type="evidence" value="ECO:0007669"/>
    <property type="project" value="UniProtKB-SubCell"/>
</dbReference>
<dbReference type="InterPro" id="IPR015300">
    <property type="entry name" value="DNA-bd_pseudobarrel_sf"/>
</dbReference>
<dbReference type="PANTHER" id="PTHR31384">
    <property type="entry name" value="AUXIN RESPONSE FACTOR 4-RELATED"/>
    <property type="match status" value="1"/>
</dbReference>
<comment type="caution">
    <text evidence="10">The sequence shown here is derived from an EMBL/GenBank/DDBJ whole genome shotgun (WGS) entry which is preliminary data.</text>
</comment>
<dbReference type="SUPFAM" id="SSF101936">
    <property type="entry name" value="DNA-binding pseudobarrel domain"/>
    <property type="match status" value="1"/>
</dbReference>
<dbReference type="Proteomes" id="UP000231279">
    <property type="component" value="Unassembled WGS sequence"/>
</dbReference>
<keyword evidence="11" id="KW-1185">Reference proteome</keyword>
<keyword evidence="7 8" id="KW-0927">Auxin signaling pathway</keyword>
<keyword evidence="3 8" id="KW-0805">Transcription regulation</keyword>
<name>A0A2G9HE91_9LAMI</name>
<organism evidence="10 11">
    <name type="scientific">Handroanthus impetiginosus</name>
    <dbReference type="NCBI Taxonomy" id="429701"/>
    <lineage>
        <taxon>Eukaryota</taxon>
        <taxon>Viridiplantae</taxon>
        <taxon>Streptophyta</taxon>
        <taxon>Embryophyta</taxon>
        <taxon>Tracheophyta</taxon>
        <taxon>Spermatophyta</taxon>
        <taxon>Magnoliopsida</taxon>
        <taxon>eudicotyledons</taxon>
        <taxon>Gunneridae</taxon>
        <taxon>Pentapetalae</taxon>
        <taxon>asterids</taxon>
        <taxon>lamiids</taxon>
        <taxon>Lamiales</taxon>
        <taxon>Bignoniaceae</taxon>
        <taxon>Crescentiina</taxon>
        <taxon>Tabebuia alliance</taxon>
        <taxon>Handroanthus</taxon>
    </lineage>
</organism>
<dbReference type="InterPro" id="IPR003340">
    <property type="entry name" value="B3_DNA-bd"/>
</dbReference>
<dbReference type="CDD" id="cd10017">
    <property type="entry name" value="B3_DNA"/>
    <property type="match status" value="1"/>
</dbReference>
<dbReference type="PANTHER" id="PTHR31384:SF94">
    <property type="entry name" value="AUXIN RESPONSE FACTOR 17"/>
    <property type="match status" value="1"/>
</dbReference>
<comment type="subcellular location">
    <subcellularLocation>
        <location evidence="1 8">Nucleus</location>
    </subcellularLocation>
</comment>
<evidence type="ECO:0000313" key="10">
    <source>
        <dbReference type="EMBL" id="PIN15857.1"/>
    </source>
</evidence>
<dbReference type="InterPro" id="IPR010525">
    <property type="entry name" value="ARF_dom"/>
</dbReference>
<sequence length="469" mass="52297">MAGPSSSAAPIPAAELDVSVWRAIAGASVQIPSLNSYVYHFPQGHLEHFSSSAFLQNSSFTLRRPMILCQVLSVRFLCNLNDQVFVRLILQPLEQRHMDNRNQDDNNQNDVVSFAKVLTPSDANKGGGFSVPRFCAELILPELDFTAEPPVQNLILKDTFNNAWEFRHIYRGTPRRHLLTTGWSKFVNAKHLVAGDSVVFMKKRSTNELFIGVRRASRFGGYDGQDVGEAIQNAERGMPFEVVYYPRFGLPDFVVKAEKVEEALRMHWSVGMRVRMAVETDELPRKTWFQGTVAVAHGGPWFGSPWRMLQVTWDEPESLLNVNRVSPWQVEYVRPTPLLDSIVPAPKRSRLLQNPTMLPTAEHLNMGVFNNAPLSADMQGARRGHILTPGTSTANNELRTMGIERDQRTTVSTVLSVGSPYPDNLSASSSSVHFCGTDLRLSQPGYSSSTKVGSSSFQLFGKVIQMSES</sequence>
<accession>A0A2G9HE91</accession>
<dbReference type="AlphaFoldDB" id="A0A2G9HE91"/>
<proteinExistence type="inferred from homology"/>
<evidence type="ECO:0000256" key="5">
    <source>
        <dbReference type="ARBA" id="ARBA00023163"/>
    </source>
</evidence>
<dbReference type="Gene3D" id="2.40.330.10">
    <property type="entry name" value="DNA-binding pseudobarrel domain"/>
    <property type="match status" value="1"/>
</dbReference>
<evidence type="ECO:0000256" key="6">
    <source>
        <dbReference type="ARBA" id="ARBA00023242"/>
    </source>
</evidence>
<dbReference type="EMBL" id="NKXS01002006">
    <property type="protein sequence ID" value="PIN15857.1"/>
    <property type="molecule type" value="Genomic_DNA"/>
</dbReference>
<keyword evidence="4 8" id="KW-0238">DNA-binding</keyword>
<dbReference type="GO" id="GO:0006355">
    <property type="term" value="P:regulation of DNA-templated transcription"/>
    <property type="evidence" value="ECO:0007669"/>
    <property type="project" value="InterPro"/>
</dbReference>
<feature type="domain" description="TF-B3" evidence="9">
    <location>
        <begin position="114"/>
        <end position="217"/>
    </location>
</feature>
<evidence type="ECO:0000259" key="9">
    <source>
        <dbReference type="PROSITE" id="PS50863"/>
    </source>
</evidence>
<dbReference type="SMART" id="SM01019">
    <property type="entry name" value="B3"/>
    <property type="match status" value="1"/>
</dbReference>
<gene>
    <name evidence="10" type="ORF">CDL12_11504</name>
</gene>
<comment type="function">
    <text evidence="8">Auxin response factors (ARFs) are transcriptional factors that bind specifically to the DNA sequence 5'-TGTCTC-3' found in the auxin-responsive promoter elements (AuxREs).</text>
</comment>
<evidence type="ECO:0000256" key="4">
    <source>
        <dbReference type="ARBA" id="ARBA00023125"/>
    </source>
</evidence>
<dbReference type="InterPro" id="IPR044835">
    <property type="entry name" value="ARF_plant"/>
</dbReference>
<comment type="subunit">
    <text evidence="8">Homodimers and heterodimers.</text>
</comment>
<reference evidence="11" key="1">
    <citation type="journal article" date="2018" name="Gigascience">
        <title>Genome assembly of the Pink Ipe (Handroanthus impetiginosus, Bignoniaceae), a highly valued, ecologically keystone Neotropical timber forest tree.</title>
        <authorList>
            <person name="Silva-Junior O.B."/>
            <person name="Grattapaglia D."/>
            <person name="Novaes E."/>
            <person name="Collevatti R.G."/>
        </authorList>
    </citation>
    <scope>NUCLEOTIDE SEQUENCE [LARGE SCALE GENOMIC DNA]</scope>
    <source>
        <strain evidence="11">cv. UFG-1</strain>
    </source>
</reference>
<evidence type="ECO:0000313" key="11">
    <source>
        <dbReference type="Proteomes" id="UP000231279"/>
    </source>
</evidence>
<dbReference type="Gene3D" id="2.30.30.1040">
    <property type="match status" value="1"/>
</dbReference>
<evidence type="ECO:0000256" key="8">
    <source>
        <dbReference type="RuleBase" id="RU004561"/>
    </source>
</evidence>
<dbReference type="PROSITE" id="PS50863">
    <property type="entry name" value="B3"/>
    <property type="match status" value="1"/>
</dbReference>
<keyword evidence="6 8" id="KW-0539">Nucleus</keyword>
<evidence type="ECO:0000256" key="1">
    <source>
        <dbReference type="ARBA" id="ARBA00004123"/>
    </source>
</evidence>
<evidence type="ECO:0000256" key="2">
    <source>
        <dbReference type="ARBA" id="ARBA00007853"/>
    </source>
</evidence>